<evidence type="ECO:0000256" key="2">
    <source>
        <dbReference type="ARBA" id="ARBA00023043"/>
    </source>
</evidence>
<name>A0AAE3EKF2_9SPIR</name>
<dbReference type="PANTHER" id="PTHR24198">
    <property type="entry name" value="ANKYRIN REPEAT AND PROTEIN KINASE DOMAIN-CONTAINING PROTEIN"/>
    <property type="match status" value="1"/>
</dbReference>
<protein>
    <submittedName>
        <fullName evidence="4">Ankyrin repeat domain-containing protein</fullName>
    </submittedName>
</protein>
<dbReference type="EMBL" id="JAINWA010000003">
    <property type="protein sequence ID" value="MCD1655118.1"/>
    <property type="molecule type" value="Genomic_DNA"/>
</dbReference>
<organism evidence="4 5">
    <name type="scientific">Teretinema zuelzerae</name>
    <dbReference type="NCBI Taxonomy" id="156"/>
    <lineage>
        <taxon>Bacteria</taxon>
        <taxon>Pseudomonadati</taxon>
        <taxon>Spirochaetota</taxon>
        <taxon>Spirochaetia</taxon>
        <taxon>Spirochaetales</taxon>
        <taxon>Treponemataceae</taxon>
        <taxon>Teretinema</taxon>
    </lineage>
</organism>
<reference evidence="4" key="1">
    <citation type="submission" date="2021-08" db="EMBL/GenBank/DDBJ databases">
        <title>Comparative analyses of Brucepasteria parasyntrophica and Teretinema zuelzerae.</title>
        <authorList>
            <person name="Song Y."/>
            <person name="Brune A."/>
        </authorList>
    </citation>
    <scope>NUCLEOTIDE SEQUENCE</scope>
    <source>
        <strain evidence="4">DSM 1903</strain>
    </source>
</reference>
<dbReference type="PROSITE" id="PS51257">
    <property type="entry name" value="PROKAR_LIPOPROTEIN"/>
    <property type="match status" value="1"/>
</dbReference>
<keyword evidence="5" id="KW-1185">Reference proteome</keyword>
<sequence>MKADPAVKDSAGETPLAAALGAGCYDAARVLADADSSIFAENAAGSSVWKIAASRGTEAVEPILNEKTVLQQDKRGRTVLHYAVESRDETLVKAVLAKKANPGHADASGTTPLALAYADPEAGESARISAELILAGAEPLRGDFSYFETAVLKRNPGMRFEEGKTPLHIAAGNGYAGFVNYLLERKVPVNVKDIASSTPLHEAVRNGRIETARILLASGADPNPRDSSGNTPLHLVMPLASRSQLFTLLLGAGANPNLKDSYGETPLHIAARLGMSEDIIRALLNAGADTNERNKRGITPLALAIERNQLVQANLFVRLGADIHAEDMDGHTALSKAISSGPEMVEAVIVETNVQTRDSQGRTPLHIAVLNKAPEPIINYLISRKADINARDKNGDSPLHIAVRGNDRASGEILLAYGGDVFNPNVSGESALKIALARMGGRQDWVLNSAVIKSTDGAGNTPLHLAAEWQLAQVVTFIGEKGGDLDARNANGETPLFSAVKADSSETLRTMLSPSAERRADINARDFLGNSALHACIRWSAPRAAEALLDYDARSNSKRLINARNLAGKTALHEAARTGNLAFLRTLLAAGADINAADESGRTALTDAIKANREDAIRLLLDRKASPVIQDMYGRNALHEAVDNSSPEIVALLRASGGNAMSRDSYGKTPLSLALKKTSATMTAVIGKDTNMVDSDGNTPLHIAVSEHSGPESLETLLASGFPVNNRNRTGSTALLQAVRGGQESLAKVLLIAGADPYASDNQGESAVTIALAAYPALVPMIAEYAPEKTDTIGDGLLHYAARSGDAETVRRLLALPKIDRGARNISGETAYDIAVRWQRPEIAALLK</sequence>
<dbReference type="Pfam" id="PF12796">
    <property type="entry name" value="Ank_2"/>
    <property type="match status" value="6"/>
</dbReference>
<dbReference type="Pfam" id="PF13857">
    <property type="entry name" value="Ank_5"/>
    <property type="match status" value="1"/>
</dbReference>
<accession>A0AAE3EKF2</accession>
<feature type="repeat" description="ANK" evidence="3">
    <location>
        <begin position="600"/>
        <end position="632"/>
    </location>
</feature>
<dbReference type="AlphaFoldDB" id="A0AAE3EKF2"/>
<feature type="repeat" description="ANK" evidence="3">
    <location>
        <begin position="195"/>
        <end position="227"/>
    </location>
</feature>
<feature type="repeat" description="ANK" evidence="3">
    <location>
        <begin position="730"/>
        <end position="762"/>
    </location>
</feature>
<dbReference type="PANTHER" id="PTHR24198:SF165">
    <property type="entry name" value="ANKYRIN REPEAT-CONTAINING PROTEIN-RELATED"/>
    <property type="match status" value="1"/>
</dbReference>
<feature type="repeat" description="ANK" evidence="3">
    <location>
        <begin position="296"/>
        <end position="328"/>
    </location>
</feature>
<feature type="repeat" description="ANK" evidence="3">
    <location>
        <begin position="458"/>
        <end position="490"/>
    </location>
</feature>
<dbReference type="SUPFAM" id="SSF48403">
    <property type="entry name" value="Ankyrin repeat"/>
    <property type="match status" value="3"/>
</dbReference>
<keyword evidence="2 3" id="KW-0040">ANK repeat</keyword>
<dbReference type="Gene3D" id="1.25.40.20">
    <property type="entry name" value="Ankyrin repeat-containing domain"/>
    <property type="match status" value="8"/>
</dbReference>
<dbReference type="Proteomes" id="UP001198163">
    <property type="component" value="Unassembled WGS sequence"/>
</dbReference>
<feature type="repeat" description="ANK" evidence="3">
    <location>
        <begin position="567"/>
        <end position="599"/>
    </location>
</feature>
<comment type="caution">
    <text evidence="4">The sequence shown here is derived from an EMBL/GenBank/DDBJ whole genome shotgun (WGS) entry which is preliminary data.</text>
</comment>
<evidence type="ECO:0000256" key="3">
    <source>
        <dbReference type="PROSITE-ProRule" id="PRU00023"/>
    </source>
</evidence>
<evidence type="ECO:0000256" key="1">
    <source>
        <dbReference type="ARBA" id="ARBA00022737"/>
    </source>
</evidence>
<feature type="repeat" description="ANK" evidence="3">
    <location>
        <begin position="394"/>
        <end position="426"/>
    </location>
</feature>
<feature type="repeat" description="ANK" evidence="3">
    <location>
        <begin position="360"/>
        <end position="393"/>
    </location>
</feature>
<feature type="repeat" description="ANK" evidence="3">
    <location>
        <begin position="75"/>
        <end position="107"/>
    </location>
</feature>
<keyword evidence="1" id="KW-0677">Repeat</keyword>
<feature type="repeat" description="ANK" evidence="3">
    <location>
        <begin position="162"/>
        <end position="194"/>
    </location>
</feature>
<dbReference type="PRINTS" id="PR01415">
    <property type="entry name" value="ANKYRIN"/>
</dbReference>
<dbReference type="SMART" id="SM00248">
    <property type="entry name" value="ANK"/>
    <property type="match status" value="18"/>
</dbReference>
<feature type="repeat" description="ANK" evidence="3">
    <location>
        <begin position="696"/>
        <end position="729"/>
    </location>
</feature>
<feature type="repeat" description="ANK" evidence="3">
    <location>
        <begin position="228"/>
        <end position="261"/>
    </location>
</feature>
<dbReference type="InterPro" id="IPR002110">
    <property type="entry name" value="Ankyrin_rpt"/>
</dbReference>
<dbReference type="InterPro" id="IPR036770">
    <property type="entry name" value="Ankyrin_rpt-contain_sf"/>
</dbReference>
<dbReference type="PROSITE" id="PS50297">
    <property type="entry name" value="ANK_REP_REGION"/>
    <property type="match status" value="11"/>
</dbReference>
<gene>
    <name evidence="4" type="ORF">K7J14_10445</name>
</gene>
<evidence type="ECO:0000313" key="5">
    <source>
        <dbReference type="Proteomes" id="UP001198163"/>
    </source>
</evidence>
<proteinExistence type="predicted"/>
<feature type="repeat" description="ANK" evidence="3">
    <location>
        <begin position="262"/>
        <end position="295"/>
    </location>
</feature>
<feature type="repeat" description="ANK" evidence="3">
    <location>
        <begin position="633"/>
        <end position="665"/>
    </location>
</feature>
<dbReference type="PROSITE" id="PS50088">
    <property type="entry name" value="ANK_REPEAT"/>
    <property type="match status" value="14"/>
</dbReference>
<evidence type="ECO:0000313" key="4">
    <source>
        <dbReference type="EMBL" id="MCD1655118.1"/>
    </source>
</evidence>